<accession>A0A0N5AB84</accession>
<keyword evidence="1" id="KW-0732">Signal</keyword>
<organism evidence="2 3">
    <name type="scientific">Syphacia muris</name>
    <dbReference type="NCBI Taxonomy" id="451379"/>
    <lineage>
        <taxon>Eukaryota</taxon>
        <taxon>Metazoa</taxon>
        <taxon>Ecdysozoa</taxon>
        <taxon>Nematoda</taxon>
        <taxon>Chromadorea</taxon>
        <taxon>Rhabditida</taxon>
        <taxon>Spirurina</taxon>
        <taxon>Oxyuridomorpha</taxon>
        <taxon>Oxyuroidea</taxon>
        <taxon>Oxyuridae</taxon>
        <taxon>Syphacia</taxon>
    </lineage>
</organism>
<evidence type="ECO:0000256" key="1">
    <source>
        <dbReference type="SAM" id="SignalP"/>
    </source>
</evidence>
<name>A0A0N5AB84_9BILA</name>
<sequence>MCKSLLLIVALAVISEECYTQYAYPYGFYGGFGMPDSFGYYPYPFGYGGILGSYGYDPYMPYGIGFGGFADYPGFSPLNGISPLGGTMNGAATRMINNGNTYGGYGMFNKGSSNNNKRFNTDGLSGSNNGLSMLSGTNDILSQTFGGFGSRNGILSNKWDARKAKKN</sequence>
<feature type="signal peptide" evidence="1">
    <location>
        <begin position="1"/>
        <end position="20"/>
    </location>
</feature>
<evidence type="ECO:0000313" key="3">
    <source>
        <dbReference type="WBParaSite" id="SMUV_0000141001-mRNA-1"/>
    </source>
</evidence>
<keyword evidence="2" id="KW-1185">Reference proteome</keyword>
<dbReference type="AlphaFoldDB" id="A0A0N5AB84"/>
<feature type="chain" id="PRO_5005892909" evidence="1">
    <location>
        <begin position="21"/>
        <end position="167"/>
    </location>
</feature>
<dbReference type="WBParaSite" id="SMUV_0000141001-mRNA-1">
    <property type="protein sequence ID" value="SMUV_0000141001-mRNA-1"/>
    <property type="gene ID" value="SMUV_0000141001"/>
</dbReference>
<protein>
    <submittedName>
        <fullName evidence="3">Secreted protein</fullName>
    </submittedName>
</protein>
<dbReference type="Proteomes" id="UP000046393">
    <property type="component" value="Unplaced"/>
</dbReference>
<proteinExistence type="predicted"/>
<evidence type="ECO:0000313" key="2">
    <source>
        <dbReference type="Proteomes" id="UP000046393"/>
    </source>
</evidence>
<reference evidence="3" key="1">
    <citation type="submission" date="2017-02" db="UniProtKB">
        <authorList>
            <consortium name="WormBaseParasite"/>
        </authorList>
    </citation>
    <scope>IDENTIFICATION</scope>
</reference>